<dbReference type="AlphaFoldDB" id="A0A1M6U6T0"/>
<dbReference type="EMBL" id="FRBD01000008">
    <property type="protein sequence ID" value="SHK64861.1"/>
    <property type="molecule type" value="Genomic_DNA"/>
</dbReference>
<accession>A0A1M6U6T0</accession>
<organism evidence="1 2">
    <name type="scientific">Xylanibacter ruminicola</name>
    <name type="common">Prevotella ruminicola</name>
    <dbReference type="NCBI Taxonomy" id="839"/>
    <lineage>
        <taxon>Bacteria</taxon>
        <taxon>Pseudomonadati</taxon>
        <taxon>Bacteroidota</taxon>
        <taxon>Bacteroidia</taxon>
        <taxon>Bacteroidales</taxon>
        <taxon>Prevotellaceae</taxon>
        <taxon>Xylanibacter</taxon>
    </lineage>
</organism>
<dbReference type="Proteomes" id="UP000184130">
    <property type="component" value="Unassembled WGS sequence"/>
</dbReference>
<evidence type="ECO:0000313" key="1">
    <source>
        <dbReference type="EMBL" id="SHK64861.1"/>
    </source>
</evidence>
<proteinExistence type="predicted"/>
<gene>
    <name evidence="1" type="ORF">SAMN05216463_10854</name>
</gene>
<sequence length="37" mass="4530">MLLLLMIERGITMKMYVFEYQEGMKMQEIDNYLIKIV</sequence>
<protein>
    <submittedName>
        <fullName evidence="1">Uncharacterized protein</fullName>
    </submittedName>
</protein>
<reference evidence="1 2" key="1">
    <citation type="submission" date="2016-11" db="EMBL/GenBank/DDBJ databases">
        <authorList>
            <person name="Jaros S."/>
            <person name="Januszkiewicz K."/>
            <person name="Wedrychowicz H."/>
        </authorList>
    </citation>
    <scope>NUCLEOTIDE SEQUENCE [LARGE SCALE GENOMIC DNA]</scope>
    <source>
        <strain evidence="1 2">KHT3</strain>
    </source>
</reference>
<evidence type="ECO:0000313" key="2">
    <source>
        <dbReference type="Proteomes" id="UP000184130"/>
    </source>
</evidence>
<name>A0A1M6U6T0_XYLRU</name>